<reference evidence="2 3" key="1">
    <citation type="journal article" date="2016" name="Nat. Commun.">
        <title>Thousands of microbial genomes shed light on interconnected biogeochemical processes in an aquifer system.</title>
        <authorList>
            <person name="Anantharaman K."/>
            <person name="Brown C.T."/>
            <person name="Hug L.A."/>
            <person name="Sharon I."/>
            <person name="Castelle C.J."/>
            <person name="Probst A.J."/>
            <person name="Thomas B.C."/>
            <person name="Singh A."/>
            <person name="Wilkins M.J."/>
            <person name="Karaoz U."/>
            <person name="Brodie E.L."/>
            <person name="Williams K.H."/>
            <person name="Hubbard S.S."/>
            <person name="Banfield J.F."/>
        </authorList>
    </citation>
    <scope>NUCLEOTIDE SEQUENCE [LARGE SCALE GENOMIC DNA]</scope>
</reference>
<evidence type="ECO:0000256" key="1">
    <source>
        <dbReference type="SAM" id="Phobius"/>
    </source>
</evidence>
<accession>A0A1F7Y0Z4</accession>
<dbReference type="AlphaFoldDB" id="A0A1F7Y0Z4"/>
<keyword evidence="1" id="KW-0812">Transmembrane</keyword>
<evidence type="ECO:0000313" key="2">
    <source>
        <dbReference type="EMBL" id="OGM20936.1"/>
    </source>
</evidence>
<proteinExistence type="predicted"/>
<keyword evidence="1" id="KW-1133">Transmembrane helix</keyword>
<gene>
    <name evidence="2" type="ORF">A2771_04260</name>
</gene>
<protein>
    <recommendedName>
        <fullName evidence="4">DUF4446 domain-containing protein</fullName>
    </recommendedName>
</protein>
<sequence>MQITYILIGLVVIWLITLTVLFIWIYTFFNKLTNKVKEGNLNEVLKKVLEVEEVNSKDILLIKKEVIRIEKEGFLHLQKLALLRFNPFGEVGGDHSFSLAILDGQNTGIILTGLHARDRTRMYVKPVKKGKSKLELSKEETKVLETARKSKEAVF</sequence>
<keyword evidence="1" id="KW-0472">Membrane</keyword>
<evidence type="ECO:0000313" key="3">
    <source>
        <dbReference type="Proteomes" id="UP000176741"/>
    </source>
</evidence>
<dbReference type="InterPro" id="IPR027981">
    <property type="entry name" value="DUF4446"/>
</dbReference>
<evidence type="ECO:0008006" key="4">
    <source>
        <dbReference type="Google" id="ProtNLM"/>
    </source>
</evidence>
<dbReference type="Pfam" id="PF14584">
    <property type="entry name" value="DUF4446"/>
    <property type="match status" value="1"/>
</dbReference>
<comment type="caution">
    <text evidence="2">The sequence shown here is derived from an EMBL/GenBank/DDBJ whole genome shotgun (WGS) entry which is preliminary data.</text>
</comment>
<feature type="transmembrane region" description="Helical" evidence="1">
    <location>
        <begin position="6"/>
        <end position="29"/>
    </location>
</feature>
<dbReference type="Proteomes" id="UP000176741">
    <property type="component" value="Unassembled WGS sequence"/>
</dbReference>
<name>A0A1F7Y0Z4_9BACT</name>
<dbReference type="EMBL" id="MGGD01000023">
    <property type="protein sequence ID" value="OGM20936.1"/>
    <property type="molecule type" value="Genomic_DNA"/>
</dbReference>
<organism evidence="2 3">
    <name type="scientific">Candidatus Woesebacteria bacterium RIFCSPHIGHO2_01_FULL_38_26b</name>
    <dbReference type="NCBI Taxonomy" id="1802491"/>
    <lineage>
        <taxon>Bacteria</taxon>
        <taxon>Candidatus Woeseibacteriota</taxon>
    </lineage>
</organism>